<dbReference type="GO" id="GO:0016651">
    <property type="term" value="F:oxidoreductase activity, acting on NAD(P)H"/>
    <property type="evidence" value="ECO:0007669"/>
    <property type="project" value="UniProtKB-ARBA"/>
</dbReference>
<dbReference type="GO" id="GO:0010181">
    <property type="term" value="F:FMN binding"/>
    <property type="evidence" value="ECO:0007669"/>
    <property type="project" value="InterPro"/>
</dbReference>
<dbReference type="PANTHER" id="PTHR43717:SF1">
    <property type="entry name" value="ANAEROBIC NITRIC OXIDE REDUCTASE FLAVORUBREDOXIN"/>
    <property type="match status" value="1"/>
</dbReference>
<dbReference type="EMBL" id="FOMG01000006">
    <property type="protein sequence ID" value="SFC60008.1"/>
    <property type="molecule type" value="Genomic_DNA"/>
</dbReference>
<dbReference type="InterPro" id="IPR008254">
    <property type="entry name" value="Flavodoxin/NO_synth"/>
</dbReference>
<dbReference type="Gene3D" id="3.40.50.360">
    <property type="match status" value="1"/>
</dbReference>
<gene>
    <name evidence="2" type="ORF">SAMN05421842_1062</name>
</gene>
<dbReference type="InterPro" id="IPR029039">
    <property type="entry name" value="Flavoprotein-like_sf"/>
</dbReference>
<reference evidence="2 3" key="1">
    <citation type="submission" date="2016-10" db="EMBL/GenBank/DDBJ databases">
        <authorList>
            <person name="de Groot N.N."/>
        </authorList>
    </citation>
    <scope>NUCLEOTIDE SEQUENCE [LARGE SCALE GENOMIC DNA]</scope>
    <source>
        <strain evidence="2 3">DSM 12992</strain>
    </source>
</reference>
<proteinExistence type="predicted"/>
<dbReference type="AlphaFoldDB" id="A0A1I1KMX5"/>
<feature type="domain" description="Flavodoxin-like" evidence="1">
    <location>
        <begin position="4"/>
        <end position="140"/>
    </location>
</feature>
<dbReference type="NCBIfam" id="NF004050">
    <property type="entry name" value="PRK05569.1"/>
    <property type="match status" value="1"/>
</dbReference>
<dbReference type="Pfam" id="PF00258">
    <property type="entry name" value="Flavodoxin_1"/>
    <property type="match status" value="1"/>
</dbReference>
<dbReference type="STRING" id="119641.SAMN05421842_1062"/>
<sequence length="141" mass="15693">MKKVSIIYWSCGGNIEILANMMADSAEEAGADVTLKHVTDATIQDVLDADSVAFGSPAMDEDNIEQQDMQPFLESLRDLPIKNKNCVLFGTHGWIQDTFMKLWAHTMKSYGLNLLGELIVKETPTKEQLEYATILGKKLAQ</sequence>
<dbReference type="Proteomes" id="UP000199263">
    <property type="component" value="Unassembled WGS sequence"/>
</dbReference>
<evidence type="ECO:0000313" key="3">
    <source>
        <dbReference type="Proteomes" id="UP000199263"/>
    </source>
</evidence>
<dbReference type="PANTHER" id="PTHR43717">
    <property type="entry name" value="ANAEROBIC NITRIC OXIDE REDUCTASE FLAVORUBREDOXIN"/>
    <property type="match status" value="1"/>
</dbReference>
<protein>
    <submittedName>
        <fullName evidence="2">Flavodoxin, short chain</fullName>
    </submittedName>
</protein>
<dbReference type="RefSeq" id="WP_090089488.1">
    <property type="nucleotide sequence ID" value="NZ_FOMG01000006.1"/>
</dbReference>
<accession>A0A1I1KMX5</accession>
<evidence type="ECO:0000313" key="2">
    <source>
        <dbReference type="EMBL" id="SFC60008.1"/>
    </source>
</evidence>
<organism evidence="2 3">
    <name type="scientific">Clostridium uliginosum</name>
    <dbReference type="NCBI Taxonomy" id="119641"/>
    <lineage>
        <taxon>Bacteria</taxon>
        <taxon>Bacillati</taxon>
        <taxon>Bacillota</taxon>
        <taxon>Clostridia</taxon>
        <taxon>Eubacteriales</taxon>
        <taxon>Clostridiaceae</taxon>
        <taxon>Clostridium</taxon>
    </lineage>
</organism>
<dbReference type="PROSITE" id="PS50902">
    <property type="entry name" value="FLAVODOXIN_LIKE"/>
    <property type="match status" value="1"/>
</dbReference>
<evidence type="ECO:0000259" key="1">
    <source>
        <dbReference type="PROSITE" id="PS50902"/>
    </source>
</evidence>
<name>A0A1I1KMX5_9CLOT</name>
<dbReference type="SUPFAM" id="SSF52218">
    <property type="entry name" value="Flavoproteins"/>
    <property type="match status" value="1"/>
</dbReference>
<keyword evidence="3" id="KW-1185">Reference proteome</keyword>
<dbReference type="OrthoDB" id="9790745at2"/>